<sequence>MSEKMSVERAAGILDPRHRERYESLAAVEDACSMGRDALLLRIPRSPYPDGDKSILSCPNCGSGEYLHNQDEAENTFCGQCGQAILWED</sequence>
<dbReference type="AlphaFoldDB" id="A0A3E2UDN4"/>
<name>A0A3E2UDN4_9FIRM</name>
<dbReference type="EMBL" id="QVEW01000018">
    <property type="protein sequence ID" value="RGB94305.1"/>
    <property type="molecule type" value="Genomic_DNA"/>
</dbReference>
<organism evidence="1 2">
    <name type="scientific">Faecalibacterium prausnitzii</name>
    <dbReference type="NCBI Taxonomy" id="853"/>
    <lineage>
        <taxon>Bacteria</taxon>
        <taxon>Bacillati</taxon>
        <taxon>Bacillota</taxon>
        <taxon>Clostridia</taxon>
        <taxon>Eubacteriales</taxon>
        <taxon>Oscillospiraceae</taxon>
        <taxon>Faecalibacterium</taxon>
    </lineage>
</organism>
<evidence type="ECO:0000313" key="1">
    <source>
        <dbReference type="EMBL" id="RGB94305.1"/>
    </source>
</evidence>
<comment type="caution">
    <text evidence="1">The sequence shown here is derived from an EMBL/GenBank/DDBJ whole genome shotgun (WGS) entry which is preliminary data.</text>
</comment>
<accession>A0A3E2UDN4</accession>
<reference evidence="1 2" key="1">
    <citation type="submission" date="2018-08" db="EMBL/GenBank/DDBJ databases">
        <title>A genome reference for cultivated species of the human gut microbiota.</title>
        <authorList>
            <person name="Zou Y."/>
            <person name="Xue W."/>
            <person name="Luo G."/>
        </authorList>
    </citation>
    <scope>NUCLEOTIDE SEQUENCE [LARGE SCALE GENOMIC DNA]</scope>
    <source>
        <strain evidence="1 2">AF29-11BH</strain>
    </source>
</reference>
<dbReference type="Proteomes" id="UP000260783">
    <property type="component" value="Unassembled WGS sequence"/>
</dbReference>
<protein>
    <submittedName>
        <fullName evidence="1">Uncharacterized protein</fullName>
    </submittedName>
</protein>
<evidence type="ECO:0000313" key="2">
    <source>
        <dbReference type="Proteomes" id="UP000260783"/>
    </source>
</evidence>
<dbReference type="RefSeq" id="WP_117527848.1">
    <property type="nucleotide sequence ID" value="NZ_JAQCXC010000018.1"/>
</dbReference>
<proteinExistence type="predicted"/>
<gene>
    <name evidence="1" type="ORF">DWZ04_13510</name>
</gene>